<evidence type="ECO:0000256" key="1">
    <source>
        <dbReference type="ARBA" id="ARBA00008468"/>
    </source>
</evidence>
<evidence type="ECO:0000313" key="4">
    <source>
        <dbReference type="EMBL" id="SGZ53840.1"/>
    </source>
</evidence>
<accession>A0A1L0DD44</accession>
<dbReference type="Proteomes" id="UP000182259">
    <property type="component" value="Chromosome III"/>
</dbReference>
<organism evidence="4 6">
    <name type="scientific">Sungouiella intermedia</name>
    <dbReference type="NCBI Taxonomy" id="45354"/>
    <lineage>
        <taxon>Eukaryota</taxon>
        <taxon>Fungi</taxon>
        <taxon>Dikarya</taxon>
        <taxon>Ascomycota</taxon>
        <taxon>Saccharomycotina</taxon>
        <taxon>Pichiomycetes</taxon>
        <taxon>Metschnikowiaceae</taxon>
        <taxon>Sungouiella</taxon>
    </lineage>
</organism>
<evidence type="ECO:0000313" key="5">
    <source>
        <dbReference type="Proteomes" id="UP000182259"/>
    </source>
</evidence>
<protein>
    <submittedName>
        <fullName evidence="4">CIC11C00000000483</fullName>
    </submittedName>
    <submittedName>
        <fullName evidence="3">CIC11C00000000998</fullName>
    </submittedName>
</protein>
<proteinExistence type="inferred from homology"/>
<keyword evidence="2" id="KW-0175">Coiled coil</keyword>
<comment type="similarity">
    <text evidence="1">Belongs to the BLOC1S2 family.</text>
</comment>
<evidence type="ECO:0000313" key="6">
    <source>
        <dbReference type="Proteomes" id="UP000182334"/>
    </source>
</evidence>
<dbReference type="EMBL" id="LT635766">
    <property type="protein sequence ID" value="SGZ53612.1"/>
    <property type="molecule type" value="Genomic_DNA"/>
</dbReference>
<name>A0A1L0DD44_9ASCO</name>
<sequence>MSTLADTTRLIRHALNQSLKLVESDTEVSTIDVNLLGNLNTNQSLNYIKLEQHLNSLELDSKKLLALEEELVLLVNDLDHIEKQVETLQEVATELDQWSKEVEQKLRT</sequence>
<keyword evidence="6" id="KW-1185">Reference proteome</keyword>
<dbReference type="EMBL" id="LT635759">
    <property type="protein sequence ID" value="SGZ53840.1"/>
    <property type="molecule type" value="Genomic_DNA"/>
</dbReference>
<evidence type="ECO:0000313" key="3">
    <source>
        <dbReference type="EMBL" id="SGZ53612.1"/>
    </source>
</evidence>
<dbReference type="Proteomes" id="UP000182334">
    <property type="component" value="Chromosome IV"/>
</dbReference>
<dbReference type="Pfam" id="PF10046">
    <property type="entry name" value="BLOC1_2"/>
    <property type="match status" value="1"/>
</dbReference>
<gene>
    <name evidence="3" type="ORF">SAMEA4029009_CIC11G00000000998</name>
    <name evidence="4" type="ORF">SAMEA4029010_CIC11G00000000483</name>
</gene>
<feature type="coiled-coil region" evidence="2">
    <location>
        <begin position="50"/>
        <end position="108"/>
    </location>
</feature>
<reference evidence="5 6" key="1">
    <citation type="submission" date="2016-10" db="EMBL/GenBank/DDBJ databases">
        <authorList>
            <person name="de Groot N.N."/>
        </authorList>
    </citation>
    <scope>NUCLEOTIDE SEQUENCE [LARGE SCALE GENOMIC DNA]</scope>
    <source>
        <strain evidence="4 6">CBS 141442</strain>
        <strain evidence="3 5">PYCC 4715</strain>
    </source>
</reference>
<dbReference type="InterPro" id="IPR019269">
    <property type="entry name" value="BLOC1_su2"/>
</dbReference>
<evidence type="ECO:0000256" key="2">
    <source>
        <dbReference type="SAM" id="Coils"/>
    </source>
</evidence>
<dbReference type="OrthoDB" id="244061at2759"/>
<dbReference type="AlphaFoldDB" id="A0A1L0DD44"/>